<evidence type="ECO:0000256" key="7">
    <source>
        <dbReference type="ARBA" id="ARBA00023237"/>
    </source>
</evidence>
<dbReference type="PROSITE" id="PS51779">
    <property type="entry name" value="POTRA"/>
    <property type="match status" value="3"/>
</dbReference>
<keyword evidence="5 8" id="KW-0677">Repeat</keyword>
<evidence type="ECO:0000259" key="10">
    <source>
        <dbReference type="PROSITE" id="PS51779"/>
    </source>
</evidence>
<dbReference type="NCBIfam" id="TIGR03303">
    <property type="entry name" value="OM_YaeT"/>
    <property type="match status" value="1"/>
</dbReference>
<name>A0ABY4W1A0_9PROT</name>
<dbReference type="InterPro" id="IPR034746">
    <property type="entry name" value="POTRA"/>
</dbReference>
<keyword evidence="3 8" id="KW-0812">Transmembrane</keyword>
<feature type="domain" description="POTRA" evidence="10">
    <location>
        <begin position="350"/>
        <end position="423"/>
    </location>
</feature>
<feature type="chain" id="PRO_5044909808" description="Outer membrane protein assembly factor BamA" evidence="8">
    <location>
        <begin position="17"/>
        <end position="758"/>
    </location>
</feature>
<evidence type="ECO:0000256" key="5">
    <source>
        <dbReference type="ARBA" id="ARBA00022737"/>
    </source>
</evidence>
<dbReference type="HAMAP" id="MF_01430">
    <property type="entry name" value="OM_assembly_BamA"/>
    <property type="match status" value="1"/>
</dbReference>
<sequence length="758" mass="84435" precursor="true">MILLIALFALTTLTVAATTGKVTHAQSSSIISEIRINGNQRIEDSTVKSYLLVTEGNPYDRGRVDKSLKSLFNTGLFADVSIRQEGSVLIVDVVENPIINRLAFEGNRSLEDDVLSAEIQLRPRIVYTRARVQNDVQRLITVYRRSGRFAATVEPKVILLPENRVDLVFEINEGEQTGIKKIRFLGNKIYSDSKLLSQISTEETRWYNFLSDSDTYDPDRLTFDRELLRKYYLSKGYADFRVVSAIAELTPDRDGFFITFAVEEGPRYDFGKIEIKSEIKDIQPEILMEFVTTIEGESYNADKIETSVQKLSFELGKLGYAFVNVRPQVSRNREALTIGLVYEIRKSPRVYVEKINITGNVRTLDYVIRREFELAEGDAFNTALLQKSRSRIRGLNFFEKAEVSQEEGSAPDKTIINVDVQEKSTGELSVGAGFSTTDSVSADLQIRERNLLGKGQDLRLGISFGASSQQIDLGFTEPYFLDRDLSAGFDIFSTKRDLQDESGYDLERLGLILRTGFPIKENIRGNISYSLVNEKIDNLTGGASTVIRKSEGEYLISSIGYDITISDLDDTLFPTTGSKWVFGNRLSGLGGDVRSLETTASYIRFFPVYENDVVFSTGVSGGHIVGLGEDVIILQRFNAGGRNFRGFENRGIGPRDLASSDALGGNIYVIGSAELRFPLGLPQEYGVLGRTFVDVGTLTGIDDNDPGIADSGSIRASAGFGLNWVSPFGPIQINIAYPFLKEEYDKDEIFALDFGTRF</sequence>
<dbReference type="PANTHER" id="PTHR12815:SF23">
    <property type="entry name" value="OUTER MEMBRANE PROTEIN ASSEMBLY FACTOR BAMA"/>
    <property type="match status" value="1"/>
</dbReference>
<dbReference type="RefSeq" id="WP_251932369.1">
    <property type="nucleotide sequence ID" value="NZ_CP098747.1"/>
</dbReference>
<comment type="function">
    <text evidence="8">Part of the outer membrane protein assembly complex, which is involved in assembly and insertion of beta-barrel proteins into the outer membrane.</text>
</comment>
<keyword evidence="2 8" id="KW-1134">Transmembrane beta strand</keyword>
<evidence type="ECO:0000256" key="6">
    <source>
        <dbReference type="ARBA" id="ARBA00023136"/>
    </source>
</evidence>
<keyword evidence="6 8" id="KW-0472">Membrane</keyword>
<keyword evidence="7 8" id="KW-0998">Cell outer membrane</keyword>
<dbReference type="Gene3D" id="2.40.160.50">
    <property type="entry name" value="membrane protein fhac: a member of the omp85/tpsb transporter family"/>
    <property type="match status" value="1"/>
</dbReference>
<dbReference type="InterPro" id="IPR000184">
    <property type="entry name" value="Bac_surfAg_D15"/>
</dbReference>
<feature type="signal peptide" evidence="8">
    <location>
        <begin position="1"/>
        <end position="16"/>
    </location>
</feature>
<organism evidence="11 12">
    <name type="scientific">Sneathiella marina</name>
    <dbReference type="NCBI Taxonomy" id="2950108"/>
    <lineage>
        <taxon>Bacteria</taxon>
        <taxon>Pseudomonadati</taxon>
        <taxon>Pseudomonadota</taxon>
        <taxon>Alphaproteobacteria</taxon>
        <taxon>Sneathiellales</taxon>
        <taxon>Sneathiellaceae</taxon>
        <taxon>Sneathiella</taxon>
    </lineage>
</organism>
<dbReference type="InterPro" id="IPR010827">
    <property type="entry name" value="BamA/TamA_POTRA"/>
</dbReference>
<dbReference type="Gene3D" id="3.10.20.310">
    <property type="entry name" value="membrane protein fhac"/>
    <property type="match status" value="5"/>
</dbReference>
<evidence type="ECO:0000256" key="8">
    <source>
        <dbReference type="HAMAP-Rule" id="MF_01430"/>
    </source>
</evidence>
<evidence type="ECO:0000313" key="12">
    <source>
        <dbReference type="Proteomes" id="UP001056291"/>
    </source>
</evidence>
<comment type="subunit">
    <text evidence="8">Part of the Bam complex.</text>
</comment>
<feature type="domain" description="POTRA" evidence="10">
    <location>
        <begin position="97"/>
        <end position="174"/>
    </location>
</feature>
<proteinExistence type="inferred from homology"/>
<gene>
    <name evidence="8 11" type="primary">bamA</name>
    <name evidence="11" type="ORF">NBZ79_10475</name>
</gene>
<accession>A0ABY4W1A0</accession>
<evidence type="ECO:0000256" key="1">
    <source>
        <dbReference type="ARBA" id="ARBA00004370"/>
    </source>
</evidence>
<dbReference type="Proteomes" id="UP001056291">
    <property type="component" value="Chromosome"/>
</dbReference>
<dbReference type="EMBL" id="CP098747">
    <property type="protein sequence ID" value="USG59612.1"/>
    <property type="molecule type" value="Genomic_DNA"/>
</dbReference>
<dbReference type="PIRSF" id="PIRSF006076">
    <property type="entry name" value="OM_assembly_OMP85"/>
    <property type="match status" value="1"/>
</dbReference>
<dbReference type="InterPro" id="IPR039910">
    <property type="entry name" value="D15-like"/>
</dbReference>
<feature type="domain" description="POTRA" evidence="10">
    <location>
        <begin position="29"/>
        <end position="96"/>
    </location>
</feature>
<evidence type="ECO:0000256" key="4">
    <source>
        <dbReference type="ARBA" id="ARBA00022729"/>
    </source>
</evidence>
<evidence type="ECO:0000256" key="9">
    <source>
        <dbReference type="NCBIfam" id="TIGR03303"/>
    </source>
</evidence>
<dbReference type="Pfam" id="PF07244">
    <property type="entry name" value="POTRA"/>
    <property type="match status" value="5"/>
</dbReference>
<dbReference type="InterPro" id="IPR023707">
    <property type="entry name" value="OM_assembly_BamA"/>
</dbReference>
<evidence type="ECO:0000313" key="11">
    <source>
        <dbReference type="EMBL" id="USG59612.1"/>
    </source>
</evidence>
<reference evidence="11" key="1">
    <citation type="submission" date="2022-06" db="EMBL/GenBank/DDBJ databases">
        <title>Sneathiella actinostolidae sp. nov., isolated from a sea anemonein the Western Pacific Ocean.</title>
        <authorList>
            <person name="Wei M.J."/>
        </authorList>
    </citation>
    <scope>NUCLEOTIDE SEQUENCE</scope>
    <source>
        <strain evidence="11">PHK-P5</strain>
    </source>
</reference>
<dbReference type="Pfam" id="PF01103">
    <property type="entry name" value="Omp85"/>
    <property type="match status" value="1"/>
</dbReference>
<evidence type="ECO:0000256" key="3">
    <source>
        <dbReference type="ARBA" id="ARBA00022692"/>
    </source>
</evidence>
<comment type="subcellular location">
    <subcellularLocation>
        <location evidence="8">Cell outer membrane</location>
    </subcellularLocation>
    <subcellularLocation>
        <location evidence="1">Membrane</location>
    </subcellularLocation>
</comment>
<protein>
    <recommendedName>
        <fullName evidence="8 9">Outer membrane protein assembly factor BamA</fullName>
    </recommendedName>
</protein>
<dbReference type="PANTHER" id="PTHR12815">
    <property type="entry name" value="SORTING AND ASSEMBLY MACHINERY SAMM50 PROTEIN FAMILY MEMBER"/>
    <property type="match status" value="1"/>
</dbReference>
<evidence type="ECO:0000256" key="2">
    <source>
        <dbReference type="ARBA" id="ARBA00022452"/>
    </source>
</evidence>
<comment type="similarity">
    <text evidence="8">Belongs to the BamA family.</text>
</comment>
<keyword evidence="4 8" id="KW-0732">Signal</keyword>
<keyword evidence="12" id="KW-1185">Reference proteome</keyword>